<evidence type="ECO:0000313" key="1">
    <source>
        <dbReference type="EMBL" id="GBG32962.1"/>
    </source>
</evidence>
<protein>
    <submittedName>
        <fullName evidence="1">Uncharacterized protein</fullName>
    </submittedName>
</protein>
<dbReference type="EMBL" id="BEYU01000136">
    <property type="protein sequence ID" value="GBG32962.1"/>
    <property type="molecule type" value="Genomic_DNA"/>
</dbReference>
<dbReference type="AlphaFoldDB" id="A0A2R5GQ08"/>
<dbReference type="Pfam" id="PF11735">
    <property type="entry name" value="CAP59_mtransfer"/>
    <property type="match status" value="1"/>
</dbReference>
<organism evidence="1 2">
    <name type="scientific">Hondaea fermentalgiana</name>
    <dbReference type="NCBI Taxonomy" id="2315210"/>
    <lineage>
        <taxon>Eukaryota</taxon>
        <taxon>Sar</taxon>
        <taxon>Stramenopiles</taxon>
        <taxon>Bigyra</taxon>
        <taxon>Labyrinthulomycetes</taxon>
        <taxon>Thraustochytrida</taxon>
        <taxon>Thraustochytriidae</taxon>
        <taxon>Hondaea</taxon>
    </lineage>
</organism>
<dbReference type="InterPro" id="IPR021047">
    <property type="entry name" value="Mannosyltransferase_CMT1"/>
</dbReference>
<sequence length="267" mass="29949">METIGKKFKSFRMIIIENDSKDGTDKSLATFAESRPEFVELISEKMDGKPDPNAPADPLPGDFALSALRFYKMAKLRNIYMDRLAKLPQISQPNTLVMMVDLDLAKISIEGTLGSLSSILAGKKKLDSDWDLVCANGLTSECNKESVGKQACSFVRKDNGKFGRSYDSLATRFTDQEMEHSFQIPAGQPRPPKFDVEWGNHQQYTRIKTNDRDADPIPAKSCFGGLAVYKAQSIKNLRYEGGDCEHISFNGKLDKVYIVPDFNTYYD</sequence>
<dbReference type="Proteomes" id="UP000241890">
    <property type="component" value="Unassembled WGS sequence"/>
</dbReference>
<dbReference type="OrthoDB" id="9982582at2759"/>
<comment type="caution">
    <text evidence="1">The sequence shown here is derived from an EMBL/GenBank/DDBJ whole genome shotgun (WGS) entry which is preliminary data.</text>
</comment>
<accession>A0A2R5GQ08</accession>
<dbReference type="InParanoid" id="A0A2R5GQ08"/>
<proteinExistence type="predicted"/>
<keyword evidence="2" id="KW-1185">Reference proteome</keyword>
<evidence type="ECO:0000313" key="2">
    <source>
        <dbReference type="Proteomes" id="UP000241890"/>
    </source>
</evidence>
<reference evidence="1 2" key="1">
    <citation type="submission" date="2017-12" db="EMBL/GenBank/DDBJ databases">
        <title>Sequencing, de novo assembly and annotation of complete genome of a new Thraustochytrid species, strain FCC1311.</title>
        <authorList>
            <person name="Sedici K."/>
            <person name="Godart F."/>
            <person name="Aiese Cigliano R."/>
            <person name="Sanseverino W."/>
            <person name="Barakat M."/>
            <person name="Ortet P."/>
            <person name="Marechal E."/>
            <person name="Cagnac O."/>
            <person name="Amato A."/>
        </authorList>
    </citation>
    <scope>NUCLEOTIDE SEQUENCE [LARGE SCALE GENOMIC DNA]</scope>
</reference>
<name>A0A2R5GQ08_9STRA</name>
<gene>
    <name evidence="1" type="ORF">FCC1311_091882</name>
</gene>